<dbReference type="PANTHER" id="PTHR14309:SF12">
    <property type="entry name" value="PH DOMAIN-CONTAINING PROTEIN"/>
    <property type="match status" value="1"/>
</dbReference>
<organism evidence="5 6">
    <name type="scientific">Mesorhabditis belari</name>
    <dbReference type="NCBI Taxonomy" id="2138241"/>
    <lineage>
        <taxon>Eukaryota</taxon>
        <taxon>Metazoa</taxon>
        <taxon>Ecdysozoa</taxon>
        <taxon>Nematoda</taxon>
        <taxon>Chromadorea</taxon>
        <taxon>Rhabditida</taxon>
        <taxon>Rhabditina</taxon>
        <taxon>Rhabditomorpha</taxon>
        <taxon>Rhabditoidea</taxon>
        <taxon>Rhabditidae</taxon>
        <taxon>Mesorhabditinae</taxon>
        <taxon>Mesorhabditis</taxon>
    </lineage>
</organism>
<keyword evidence="2" id="KW-0472">Membrane</keyword>
<dbReference type="AlphaFoldDB" id="A0AAF3J1Z7"/>
<accession>A0AAF3J1Z7</accession>
<dbReference type="InterPro" id="IPR011993">
    <property type="entry name" value="PH-like_dom_sf"/>
</dbReference>
<dbReference type="SMART" id="SM00233">
    <property type="entry name" value="PH"/>
    <property type="match status" value="1"/>
</dbReference>
<dbReference type="FunFam" id="2.30.29.30:FF:000624">
    <property type="entry name" value="Protein CBG23324"/>
    <property type="match status" value="1"/>
</dbReference>
<feature type="region of interest" description="Disordered" evidence="3">
    <location>
        <begin position="116"/>
        <end position="180"/>
    </location>
</feature>
<proteinExistence type="predicted"/>
<evidence type="ECO:0000313" key="5">
    <source>
        <dbReference type="Proteomes" id="UP000887575"/>
    </source>
</evidence>
<reference evidence="6" key="1">
    <citation type="submission" date="2024-02" db="UniProtKB">
        <authorList>
            <consortium name="WormBaseParasite"/>
        </authorList>
    </citation>
    <scope>IDENTIFICATION</scope>
</reference>
<dbReference type="WBParaSite" id="MBELARI_LOCUS11182">
    <property type="protein sequence ID" value="MBELARI_LOCUS11182"/>
    <property type="gene ID" value="MBELARI_LOCUS11182"/>
</dbReference>
<sequence>MDIRKLKEGEVMRFKKQLLGSKWKKNHLILFSDSRLCWYDEKGDRKPAGSVLLKDVVPYICVGLMTDRMPTRRPSLPDGHSVHHLVGIGLDPRAENVHWLLFASDADLEGWFTEIMKTLPKPNPPPQAAQGPPPPGQSQQNGAYAPPGKYPDAPPQAPNTYPSNPPIAAGGYQPQSKNIF</sequence>
<name>A0AAF3J1Z7_9BILA</name>
<evidence type="ECO:0000256" key="1">
    <source>
        <dbReference type="ARBA" id="ARBA00004370"/>
    </source>
</evidence>
<dbReference type="SUPFAM" id="SSF50729">
    <property type="entry name" value="PH domain-like"/>
    <property type="match status" value="1"/>
</dbReference>
<dbReference type="InterPro" id="IPR039680">
    <property type="entry name" value="PLEKHB1/2"/>
</dbReference>
<dbReference type="Proteomes" id="UP000887575">
    <property type="component" value="Unassembled WGS sequence"/>
</dbReference>
<dbReference type="Gene3D" id="2.30.29.30">
    <property type="entry name" value="Pleckstrin-homology domain (PH domain)/Phosphotyrosine-binding domain (PTB)"/>
    <property type="match status" value="1"/>
</dbReference>
<keyword evidence="5" id="KW-1185">Reference proteome</keyword>
<protein>
    <recommendedName>
        <fullName evidence="4">PH domain-containing protein</fullName>
    </recommendedName>
</protein>
<evidence type="ECO:0000313" key="6">
    <source>
        <dbReference type="WBParaSite" id="MBELARI_LOCUS11182"/>
    </source>
</evidence>
<dbReference type="PANTHER" id="PTHR14309">
    <property type="entry name" value="EXPRESSED PROTEIN"/>
    <property type="match status" value="1"/>
</dbReference>
<feature type="domain" description="PH" evidence="4">
    <location>
        <begin position="4"/>
        <end position="120"/>
    </location>
</feature>
<dbReference type="Pfam" id="PF00169">
    <property type="entry name" value="PH"/>
    <property type="match status" value="1"/>
</dbReference>
<evidence type="ECO:0000256" key="3">
    <source>
        <dbReference type="SAM" id="MobiDB-lite"/>
    </source>
</evidence>
<feature type="compositionally biased region" description="Pro residues" evidence="3">
    <location>
        <begin position="148"/>
        <end position="157"/>
    </location>
</feature>
<dbReference type="PROSITE" id="PS50003">
    <property type="entry name" value="PH_DOMAIN"/>
    <property type="match status" value="1"/>
</dbReference>
<dbReference type="GO" id="GO:0045595">
    <property type="term" value="P:regulation of cell differentiation"/>
    <property type="evidence" value="ECO:0007669"/>
    <property type="project" value="TreeGrafter"/>
</dbReference>
<evidence type="ECO:0000256" key="2">
    <source>
        <dbReference type="ARBA" id="ARBA00023136"/>
    </source>
</evidence>
<feature type="compositionally biased region" description="Pro residues" evidence="3">
    <location>
        <begin position="121"/>
        <end position="136"/>
    </location>
</feature>
<dbReference type="InterPro" id="IPR001849">
    <property type="entry name" value="PH_domain"/>
</dbReference>
<evidence type="ECO:0000259" key="4">
    <source>
        <dbReference type="PROSITE" id="PS50003"/>
    </source>
</evidence>
<comment type="subcellular location">
    <subcellularLocation>
        <location evidence="1">Membrane</location>
    </subcellularLocation>
</comment>
<dbReference type="GO" id="GO:0016020">
    <property type="term" value="C:membrane"/>
    <property type="evidence" value="ECO:0007669"/>
    <property type="project" value="UniProtKB-SubCell"/>
</dbReference>